<dbReference type="Proteomes" id="UP000315724">
    <property type="component" value="Chromosome"/>
</dbReference>
<feature type="transmembrane region" description="Helical" evidence="1">
    <location>
        <begin position="127"/>
        <end position="146"/>
    </location>
</feature>
<dbReference type="KEGG" id="tpol:Mal48_00380"/>
<reference evidence="2 3" key="1">
    <citation type="submission" date="2019-02" db="EMBL/GenBank/DDBJ databases">
        <title>Deep-cultivation of Planctomycetes and their phenomic and genomic characterization uncovers novel biology.</title>
        <authorList>
            <person name="Wiegand S."/>
            <person name="Jogler M."/>
            <person name="Boedeker C."/>
            <person name="Pinto D."/>
            <person name="Vollmers J."/>
            <person name="Rivas-Marin E."/>
            <person name="Kohn T."/>
            <person name="Peeters S.H."/>
            <person name="Heuer A."/>
            <person name="Rast P."/>
            <person name="Oberbeckmann S."/>
            <person name="Bunk B."/>
            <person name="Jeske O."/>
            <person name="Meyerdierks A."/>
            <person name="Storesund J.E."/>
            <person name="Kallscheuer N."/>
            <person name="Luecker S."/>
            <person name="Lage O.M."/>
            <person name="Pohl T."/>
            <person name="Merkel B.J."/>
            <person name="Hornburger P."/>
            <person name="Mueller R.-W."/>
            <person name="Bruemmer F."/>
            <person name="Labrenz M."/>
            <person name="Spormann A.M."/>
            <person name="Op den Camp H."/>
            <person name="Overmann J."/>
            <person name="Amann R."/>
            <person name="Jetten M.S.M."/>
            <person name="Mascher T."/>
            <person name="Medema M.H."/>
            <person name="Devos D.P."/>
            <person name="Kaster A.-K."/>
            <person name="Ovreas L."/>
            <person name="Rohde M."/>
            <person name="Galperin M.Y."/>
            <person name="Jogler C."/>
        </authorList>
    </citation>
    <scope>NUCLEOTIDE SEQUENCE [LARGE SCALE GENOMIC DNA]</scope>
    <source>
        <strain evidence="2 3">Mal48</strain>
    </source>
</reference>
<keyword evidence="1" id="KW-0812">Transmembrane</keyword>
<dbReference type="AlphaFoldDB" id="A0A517QGR1"/>
<feature type="transmembrane region" description="Helical" evidence="1">
    <location>
        <begin position="57"/>
        <end position="79"/>
    </location>
</feature>
<evidence type="ECO:0000313" key="3">
    <source>
        <dbReference type="Proteomes" id="UP000315724"/>
    </source>
</evidence>
<dbReference type="EMBL" id="CP036267">
    <property type="protein sequence ID" value="QDT30811.1"/>
    <property type="molecule type" value="Genomic_DNA"/>
</dbReference>
<organism evidence="2 3">
    <name type="scientific">Thalassoglobus polymorphus</name>
    <dbReference type="NCBI Taxonomy" id="2527994"/>
    <lineage>
        <taxon>Bacteria</taxon>
        <taxon>Pseudomonadati</taxon>
        <taxon>Planctomycetota</taxon>
        <taxon>Planctomycetia</taxon>
        <taxon>Planctomycetales</taxon>
        <taxon>Planctomycetaceae</taxon>
        <taxon>Thalassoglobus</taxon>
    </lineage>
</organism>
<feature type="transmembrane region" description="Helical" evidence="1">
    <location>
        <begin position="91"/>
        <end position="115"/>
    </location>
</feature>
<dbReference type="OrthoDB" id="285027at2"/>
<keyword evidence="1" id="KW-0472">Membrane</keyword>
<protein>
    <recommendedName>
        <fullName evidence="4">Copper resistance protein D</fullName>
    </recommendedName>
</protein>
<sequence length="151" mass="16900">MDLFPVHVISRVLHILAAILLFGGSMFIFMVLKPAAKELPEAEHEAFKERIMKKWRAFVGMAIGLLIFSGFYNYIAVAIPEHKAAGDSKYHMYMGIKILLAFVVFFIASVLPGRAKAFEKMRQNSQSWTLLTLILATVVVAIAGFLRVRGV</sequence>
<feature type="transmembrane region" description="Helical" evidence="1">
    <location>
        <begin position="12"/>
        <end position="32"/>
    </location>
</feature>
<gene>
    <name evidence="2" type="ORF">Mal48_00380</name>
</gene>
<name>A0A517QGR1_9PLAN</name>
<keyword evidence="1" id="KW-1133">Transmembrane helix</keyword>
<accession>A0A517QGR1</accession>
<evidence type="ECO:0000313" key="2">
    <source>
        <dbReference type="EMBL" id="QDT30811.1"/>
    </source>
</evidence>
<dbReference type="RefSeq" id="WP_145195010.1">
    <property type="nucleotide sequence ID" value="NZ_CP036267.1"/>
</dbReference>
<keyword evidence="3" id="KW-1185">Reference proteome</keyword>
<proteinExistence type="predicted"/>
<evidence type="ECO:0000256" key="1">
    <source>
        <dbReference type="SAM" id="Phobius"/>
    </source>
</evidence>
<evidence type="ECO:0008006" key="4">
    <source>
        <dbReference type="Google" id="ProtNLM"/>
    </source>
</evidence>